<evidence type="ECO:0000313" key="2">
    <source>
        <dbReference type="EMBL" id="RFU66559.1"/>
    </source>
</evidence>
<protein>
    <submittedName>
        <fullName evidence="2">M15 family peptidase</fullName>
    </submittedName>
</protein>
<dbReference type="InterPro" id="IPR009045">
    <property type="entry name" value="Zn_M74/Hedgehog-like"/>
</dbReference>
<dbReference type="Pfam" id="PF13539">
    <property type="entry name" value="Peptidase_M15_4"/>
    <property type="match status" value="1"/>
</dbReference>
<dbReference type="Proteomes" id="UP000262939">
    <property type="component" value="Unassembled WGS sequence"/>
</dbReference>
<dbReference type="Gene3D" id="3.30.1380.10">
    <property type="match status" value="1"/>
</dbReference>
<dbReference type="CDD" id="cd14845">
    <property type="entry name" value="L-Ala-D-Glu_peptidase_like"/>
    <property type="match status" value="1"/>
</dbReference>
<gene>
    <name evidence="2" type="ORF">D0466_00070</name>
</gene>
<dbReference type="GO" id="GO:0008233">
    <property type="term" value="F:peptidase activity"/>
    <property type="evidence" value="ECO:0007669"/>
    <property type="project" value="InterPro"/>
</dbReference>
<comment type="caution">
    <text evidence="2">The sequence shown here is derived from an EMBL/GenBank/DDBJ whole genome shotgun (WGS) entry which is preliminary data.</text>
</comment>
<accession>A0A372LKD9</accession>
<reference evidence="2 3" key="1">
    <citation type="submission" date="2018-08" db="EMBL/GenBank/DDBJ databases">
        <title>Bacillus chawlae sp. nov., Bacillus glennii sp. nov., and Bacillus saganii sp. nov. Isolated from the Vehicle Assembly Building at Kennedy Space Center where the Viking Spacecraft were Assembled.</title>
        <authorList>
            <person name="Seuylemezian A."/>
            <person name="Vaishampayan P."/>
        </authorList>
    </citation>
    <scope>NUCLEOTIDE SEQUENCE [LARGE SCALE GENOMIC DNA]</scope>
    <source>
        <strain evidence="2 3">V44-8</strain>
    </source>
</reference>
<sequence length="183" mass="20565">MVAAKYARILLLLFTAILLAAWLFKYYVLPPDLDELEVPDGLHPIVAEKRDELTGRAARAGIPILITAGFRSIDEQNQLYNQGRTTPGKVVTNAKGGESFHNFGLAIDFALLDKNGEAIWDMEYDGNRNGRKDWDEVVEIAKEIGFESGADWEGEFKDYPHLQMDFGLTLRELQRGKKPPGIE</sequence>
<evidence type="ECO:0000313" key="3">
    <source>
        <dbReference type="Proteomes" id="UP000262939"/>
    </source>
</evidence>
<dbReference type="InterPro" id="IPR052179">
    <property type="entry name" value="DD-CPase-like"/>
</dbReference>
<organism evidence="2 3">
    <name type="scientific">Peribacillus glennii</name>
    <dbReference type="NCBI Taxonomy" id="2303991"/>
    <lineage>
        <taxon>Bacteria</taxon>
        <taxon>Bacillati</taxon>
        <taxon>Bacillota</taxon>
        <taxon>Bacilli</taxon>
        <taxon>Bacillales</taxon>
        <taxon>Bacillaceae</taxon>
        <taxon>Peribacillus</taxon>
    </lineage>
</organism>
<dbReference type="OrthoDB" id="9799970at2"/>
<name>A0A372LKD9_9BACI</name>
<feature type="domain" description="Peptidase M15C" evidence="1">
    <location>
        <begin position="93"/>
        <end position="164"/>
    </location>
</feature>
<dbReference type="AlphaFoldDB" id="A0A372LKD9"/>
<proteinExistence type="predicted"/>
<dbReference type="PANTHER" id="PTHR34385:SF1">
    <property type="entry name" value="PEPTIDOGLYCAN L-ALANYL-D-GLUTAMATE ENDOPEPTIDASE CWLK"/>
    <property type="match status" value="1"/>
</dbReference>
<dbReference type="InterPro" id="IPR039561">
    <property type="entry name" value="Peptidase_M15C"/>
</dbReference>
<dbReference type="SUPFAM" id="SSF55166">
    <property type="entry name" value="Hedgehog/DD-peptidase"/>
    <property type="match status" value="1"/>
</dbReference>
<dbReference type="PANTHER" id="PTHR34385">
    <property type="entry name" value="D-ALANYL-D-ALANINE CARBOXYPEPTIDASE"/>
    <property type="match status" value="1"/>
</dbReference>
<keyword evidence="3" id="KW-1185">Reference proteome</keyword>
<evidence type="ECO:0000259" key="1">
    <source>
        <dbReference type="Pfam" id="PF13539"/>
    </source>
</evidence>
<dbReference type="EMBL" id="QVTD01000001">
    <property type="protein sequence ID" value="RFU66559.1"/>
    <property type="molecule type" value="Genomic_DNA"/>
</dbReference>